<evidence type="ECO:0000313" key="2">
    <source>
        <dbReference type="Proteomes" id="UP001163823"/>
    </source>
</evidence>
<dbReference type="KEGG" id="qsa:O6P43_027943"/>
<reference evidence="1" key="1">
    <citation type="journal article" date="2023" name="Science">
        <title>Elucidation of the pathway for biosynthesis of saponin adjuvants from the soapbark tree.</title>
        <authorList>
            <person name="Reed J."/>
            <person name="Orme A."/>
            <person name="El-Demerdash A."/>
            <person name="Owen C."/>
            <person name="Martin L.B.B."/>
            <person name="Misra R.C."/>
            <person name="Kikuchi S."/>
            <person name="Rejzek M."/>
            <person name="Martin A.C."/>
            <person name="Harkess A."/>
            <person name="Leebens-Mack J."/>
            <person name="Louveau T."/>
            <person name="Stephenson M.J."/>
            <person name="Osbourn A."/>
        </authorList>
    </citation>
    <scope>NUCLEOTIDE SEQUENCE</scope>
    <source>
        <strain evidence="1">S10</strain>
    </source>
</reference>
<gene>
    <name evidence="1" type="ORF">O6P43_027943</name>
</gene>
<sequence>MLGQEENKQLPMICSVLLNEVMELILISLSSAVKFAKERISSSKPLHVLIIMLEYFTLENNKCFWKTGMKPTFKSTILLLHCCLYNAFAISG</sequence>
<dbReference type="EMBL" id="JARAOO010000011">
    <property type="protein sequence ID" value="KAJ7951981.1"/>
    <property type="molecule type" value="Genomic_DNA"/>
</dbReference>
<name>A0AAD7L5J3_QUISA</name>
<keyword evidence="2" id="KW-1185">Reference proteome</keyword>
<accession>A0AAD7L5J3</accession>
<proteinExistence type="predicted"/>
<evidence type="ECO:0000313" key="1">
    <source>
        <dbReference type="EMBL" id="KAJ7951981.1"/>
    </source>
</evidence>
<dbReference type="Proteomes" id="UP001163823">
    <property type="component" value="Chromosome 11"/>
</dbReference>
<dbReference type="AlphaFoldDB" id="A0AAD7L5J3"/>
<comment type="caution">
    <text evidence="1">The sequence shown here is derived from an EMBL/GenBank/DDBJ whole genome shotgun (WGS) entry which is preliminary data.</text>
</comment>
<protein>
    <submittedName>
        <fullName evidence="1">Uncharacterized protein</fullName>
    </submittedName>
</protein>
<organism evidence="1 2">
    <name type="scientific">Quillaja saponaria</name>
    <name type="common">Soap bark tree</name>
    <dbReference type="NCBI Taxonomy" id="32244"/>
    <lineage>
        <taxon>Eukaryota</taxon>
        <taxon>Viridiplantae</taxon>
        <taxon>Streptophyta</taxon>
        <taxon>Embryophyta</taxon>
        <taxon>Tracheophyta</taxon>
        <taxon>Spermatophyta</taxon>
        <taxon>Magnoliopsida</taxon>
        <taxon>eudicotyledons</taxon>
        <taxon>Gunneridae</taxon>
        <taxon>Pentapetalae</taxon>
        <taxon>rosids</taxon>
        <taxon>fabids</taxon>
        <taxon>Fabales</taxon>
        <taxon>Quillajaceae</taxon>
        <taxon>Quillaja</taxon>
    </lineage>
</organism>